<dbReference type="STRING" id="1236973.JCM9157_4063"/>
<reference evidence="1 2" key="1">
    <citation type="journal article" date="2014" name="Genome Announc.">
        <title>Draft Genome Sequences of Three Alkaliphilic Bacillus Strains, Bacillus wakoensis JCM 9140T, Bacillus akibai JCM 9157T, and Bacillus hemicellulosilyticus JCM 9152T.</title>
        <authorList>
            <person name="Yuki M."/>
            <person name="Oshima K."/>
            <person name="Suda W."/>
            <person name="Oshida Y."/>
            <person name="Kitamura K."/>
            <person name="Iida T."/>
            <person name="Hattori M."/>
            <person name="Ohkuma M."/>
        </authorList>
    </citation>
    <scope>NUCLEOTIDE SEQUENCE [LARGE SCALE GENOMIC DNA]</scope>
    <source>
        <strain evidence="1 2">JCM 9157</strain>
    </source>
</reference>
<dbReference type="Gene3D" id="3.30.460.40">
    <property type="match status" value="1"/>
</dbReference>
<keyword evidence="2" id="KW-1185">Reference proteome</keyword>
<accession>W4QY55</accession>
<proteinExistence type="predicted"/>
<evidence type="ECO:0000313" key="1">
    <source>
        <dbReference type="EMBL" id="GAE36842.1"/>
    </source>
</evidence>
<organism evidence="1 2">
    <name type="scientific">Halalkalibacter akibai (strain ATCC 43226 / DSM 21942 / CIP 109018 / JCM 9157 / 1139)</name>
    <name type="common">Bacillus akibai</name>
    <dbReference type="NCBI Taxonomy" id="1236973"/>
    <lineage>
        <taxon>Bacteria</taxon>
        <taxon>Bacillati</taxon>
        <taxon>Bacillota</taxon>
        <taxon>Bacilli</taxon>
        <taxon>Bacillales</taxon>
        <taxon>Bacillaceae</taxon>
        <taxon>Halalkalibacter</taxon>
    </lineage>
</organism>
<dbReference type="AlphaFoldDB" id="W4QY55"/>
<sequence length="68" mass="8204">MDLHVGQETRKHNDIDVVIFRNQQQVLYEFLKQDWMLYQAQNGTLQPWKNGESLNKQFPEGHGWLEYL</sequence>
<dbReference type="Proteomes" id="UP000018896">
    <property type="component" value="Unassembled WGS sequence"/>
</dbReference>
<protein>
    <submittedName>
        <fullName evidence="1">Uncharacterized protein</fullName>
    </submittedName>
</protein>
<comment type="caution">
    <text evidence="1">The sequence shown here is derived from an EMBL/GenBank/DDBJ whole genome shotgun (WGS) entry which is preliminary data.</text>
</comment>
<evidence type="ECO:0000313" key="2">
    <source>
        <dbReference type="Proteomes" id="UP000018896"/>
    </source>
</evidence>
<name>W4QY55_HALA3</name>
<gene>
    <name evidence="1" type="ORF">JCM9157_4063</name>
</gene>
<dbReference type="EMBL" id="BAUV01000044">
    <property type="protein sequence ID" value="GAE36842.1"/>
    <property type="molecule type" value="Genomic_DNA"/>
</dbReference>